<dbReference type="OrthoDB" id="4329349at2759"/>
<comment type="similarity">
    <text evidence="5">Belongs to the SAT4 family.</text>
</comment>
<feature type="domain" description="Rhodopsin" evidence="7">
    <location>
        <begin position="46"/>
        <end position="162"/>
    </location>
</feature>
<evidence type="ECO:0000256" key="1">
    <source>
        <dbReference type="ARBA" id="ARBA00004141"/>
    </source>
</evidence>
<evidence type="ECO:0000256" key="5">
    <source>
        <dbReference type="ARBA" id="ARBA00038359"/>
    </source>
</evidence>
<evidence type="ECO:0000313" key="8">
    <source>
        <dbReference type="EMBL" id="RDW81836.1"/>
    </source>
</evidence>
<comment type="subcellular location">
    <subcellularLocation>
        <location evidence="1">Membrane</location>
        <topology evidence="1">Multi-pass membrane protein</topology>
    </subcellularLocation>
</comment>
<dbReference type="EMBL" id="PDLM01000003">
    <property type="protein sequence ID" value="RDW81836.1"/>
    <property type="molecule type" value="Genomic_DNA"/>
</dbReference>
<dbReference type="PANTHER" id="PTHR33048:SF47">
    <property type="entry name" value="INTEGRAL MEMBRANE PROTEIN-RELATED"/>
    <property type="match status" value="1"/>
</dbReference>
<keyword evidence="9" id="KW-1185">Reference proteome</keyword>
<dbReference type="Proteomes" id="UP000256645">
    <property type="component" value="Unassembled WGS sequence"/>
</dbReference>
<gene>
    <name evidence="8" type="ORF">BP6252_02948</name>
</gene>
<accession>A0A3D8S6F2</accession>
<evidence type="ECO:0000256" key="2">
    <source>
        <dbReference type="ARBA" id="ARBA00022692"/>
    </source>
</evidence>
<name>A0A3D8S6F2_9HELO</name>
<feature type="transmembrane region" description="Helical" evidence="6">
    <location>
        <begin position="116"/>
        <end position="136"/>
    </location>
</feature>
<dbReference type="GO" id="GO:0016020">
    <property type="term" value="C:membrane"/>
    <property type="evidence" value="ECO:0007669"/>
    <property type="project" value="UniProtKB-SubCell"/>
</dbReference>
<keyword evidence="3 6" id="KW-1133">Transmembrane helix</keyword>
<dbReference type="InterPro" id="IPR049326">
    <property type="entry name" value="Rhodopsin_dom_fungi"/>
</dbReference>
<sequence>MSNFLLEVWVEFGLAAAIIFIRIAVRLHVVGIRGFRGDDYLSVVILISSMAASNDCSSCYHYHWDFTTTSHSCQTSSSVPLTIFFCNLVSDLCLLAFPIPVLITVIKMRLPLSRKLILGAILCTGIFTIATSIIVVVKYTTTDDRIGPASWTKRELFLWVIILNTPSILSVFKDKILPDESSQNRSDVHLQIEETKLMP</sequence>
<evidence type="ECO:0000256" key="3">
    <source>
        <dbReference type="ARBA" id="ARBA00022989"/>
    </source>
</evidence>
<evidence type="ECO:0000256" key="4">
    <source>
        <dbReference type="ARBA" id="ARBA00023136"/>
    </source>
</evidence>
<dbReference type="AlphaFoldDB" id="A0A3D8S6F2"/>
<evidence type="ECO:0000256" key="6">
    <source>
        <dbReference type="SAM" id="Phobius"/>
    </source>
</evidence>
<protein>
    <recommendedName>
        <fullName evidence="7">Rhodopsin domain-containing protein</fullName>
    </recommendedName>
</protein>
<organism evidence="8 9">
    <name type="scientific">Coleophoma cylindrospora</name>
    <dbReference type="NCBI Taxonomy" id="1849047"/>
    <lineage>
        <taxon>Eukaryota</taxon>
        <taxon>Fungi</taxon>
        <taxon>Dikarya</taxon>
        <taxon>Ascomycota</taxon>
        <taxon>Pezizomycotina</taxon>
        <taxon>Leotiomycetes</taxon>
        <taxon>Helotiales</taxon>
        <taxon>Dermateaceae</taxon>
        <taxon>Coleophoma</taxon>
    </lineage>
</organism>
<dbReference type="InterPro" id="IPR052337">
    <property type="entry name" value="SAT4-like"/>
</dbReference>
<keyword evidence="2 6" id="KW-0812">Transmembrane</keyword>
<evidence type="ECO:0000259" key="7">
    <source>
        <dbReference type="Pfam" id="PF20684"/>
    </source>
</evidence>
<keyword evidence="4 6" id="KW-0472">Membrane</keyword>
<proteinExistence type="inferred from homology"/>
<comment type="caution">
    <text evidence="8">The sequence shown here is derived from an EMBL/GenBank/DDBJ whole genome shotgun (WGS) entry which is preliminary data.</text>
</comment>
<feature type="transmembrane region" description="Helical" evidence="6">
    <location>
        <begin position="12"/>
        <end position="29"/>
    </location>
</feature>
<dbReference type="Pfam" id="PF20684">
    <property type="entry name" value="Fung_rhodopsin"/>
    <property type="match status" value="1"/>
</dbReference>
<dbReference type="PANTHER" id="PTHR33048">
    <property type="entry name" value="PTH11-LIKE INTEGRAL MEMBRANE PROTEIN (AFU_ORTHOLOGUE AFUA_5G11245)"/>
    <property type="match status" value="1"/>
</dbReference>
<reference evidence="8 9" key="1">
    <citation type="journal article" date="2018" name="IMA Fungus">
        <title>IMA Genome-F 9: Draft genome sequence of Annulohypoxylon stygium, Aspergillus mulundensis, Berkeleyomyces basicola (syn. Thielaviopsis basicola), Ceratocystis smalleyi, two Cercospora beticola strains, Coleophoma cylindrospora, Fusarium fracticaudum, Phialophora cf. hyalina, and Morchella septimelata.</title>
        <authorList>
            <person name="Wingfield B.D."/>
            <person name="Bills G.F."/>
            <person name="Dong Y."/>
            <person name="Huang W."/>
            <person name="Nel W.J."/>
            <person name="Swalarsk-Parry B.S."/>
            <person name="Vaghefi N."/>
            <person name="Wilken P.M."/>
            <person name="An Z."/>
            <person name="de Beer Z.W."/>
            <person name="De Vos L."/>
            <person name="Chen L."/>
            <person name="Duong T.A."/>
            <person name="Gao Y."/>
            <person name="Hammerbacher A."/>
            <person name="Kikkert J.R."/>
            <person name="Li Y."/>
            <person name="Li H."/>
            <person name="Li K."/>
            <person name="Li Q."/>
            <person name="Liu X."/>
            <person name="Ma X."/>
            <person name="Naidoo K."/>
            <person name="Pethybridge S.J."/>
            <person name="Sun J."/>
            <person name="Steenkamp E.T."/>
            <person name="van der Nest M.A."/>
            <person name="van Wyk S."/>
            <person name="Wingfield M.J."/>
            <person name="Xiong C."/>
            <person name="Yue Q."/>
            <person name="Zhang X."/>
        </authorList>
    </citation>
    <scope>NUCLEOTIDE SEQUENCE [LARGE SCALE GENOMIC DNA]</scope>
    <source>
        <strain evidence="8 9">BP6252</strain>
    </source>
</reference>
<feature type="transmembrane region" description="Helical" evidence="6">
    <location>
        <begin position="82"/>
        <end position="104"/>
    </location>
</feature>
<evidence type="ECO:0000313" key="9">
    <source>
        <dbReference type="Proteomes" id="UP000256645"/>
    </source>
</evidence>